<feature type="region of interest" description="Disordered" evidence="1">
    <location>
        <begin position="24"/>
        <end position="47"/>
    </location>
</feature>
<protein>
    <submittedName>
        <fullName evidence="3">DDE superfamily endonuclease domain-containing protein</fullName>
    </submittedName>
</protein>
<dbReference type="GO" id="GO:0005634">
    <property type="term" value="C:nucleus"/>
    <property type="evidence" value="ECO:0007669"/>
    <property type="project" value="TreeGrafter"/>
</dbReference>
<evidence type="ECO:0000313" key="3">
    <source>
        <dbReference type="EMBL" id="KAH0957523.1"/>
    </source>
</evidence>
<reference evidence="3" key="1">
    <citation type="submission" date="2021-09" db="EMBL/GenBank/DDBJ databases">
        <title>A high-quality genome of the endoparasitic fungus Hirsutella rhossiliensis with a comparison of Hirsutella genomes reveals transposable elements contributing to genome size variation.</title>
        <authorList>
            <person name="Lin R."/>
            <person name="Jiao Y."/>
            <person name="Sun X."/>
            <person name="Ling J."/>
            <person name="Xie B."/>
            <person name="Cheng X."/>
        </authorList>
    </citation>
    <scope>NUCLEOTIDE SEQUENCE</scope>
    <source>
        <strain evidence="3">HR02</strain>
    </source>
</reference>
<keyword evidence="4" id="KW-1185">Reference proteome</keyword>
<evidence type="ECO:0000313" key="4">
    <source>
        <dbReference type="Proteomes" id="UP000824596"/>
    </source>
</evidence>
<keyword evidence="3" id="KW-0540">Nuclease</keyword>
<keyword evidence="3" id="KW-0255">Endonuclease</keyword>
<dbReference type="InterPro" id="IPR004875">
    <property type="entry name" value="DDE_SF_endonuclease_dom"/>
</dbReference>
<dbReference type="GO" id="GO:0004519">
    <property type="term" value="F:endonuclease activity"/>
    <property type="evidence" value="ECO:0007669"/>
    <property type="project" value="UniProtKB-KW"/>
</dbReference>
<dbReference type="AlphaFoldDB" id="A0A9P8MJJ7"/>
<dbReference type="Pfam" id="PF03184">
    <property type="entry name" value="DDE_1"/>
    <property type="match status" value="1"/>
</dbReference>
<evidence type="ECO:0000256" key="1">
    <source>
        <dbReference type="SAM" id="MobiDB-lite"/>
    </source>
</evidence>
<dbReference type="PANTHER" id="PTHR19303:SF74">
    <property type="entry name" value="POGO TRANSPOSABLE ELEMENT WITH KRAB DOMAIN"/>
    <property type="match status" value="1"/>
</dbReference>
<feature type="domain" description="DDE-1" evidence="2">
    <location>
        <begin position="195"/>
        <end position="331"/>
    </location>
</feature>
<comment type="caution">
    <text evidence="3">The sequence shown here is derived from an EMBL/GenBank/DDBJ whole genome shotgun (WGS) entry which is preliminary data.</text>
</comment>
<dbReference type="PANTHER" id="PTHR19303">
    <property type="entry name" value="TRANSPOSON"/>
    <property type="match status" value="1"/>
</dbReference>
<dbReference type="OrthoDB" id="4733042at2759"/>
<dbReference type="EMBL" id="JAIZPD010000020">
    <property type="protein sequence ID" value="KAH0957523.1"/>
    <property type="molecule type" value="Genomic_DNA"/>
</dbReference>
<gene>
    <name evidence="3" type="ORF">HRG_11305</name>
</gene>
<accession>A0A9P8MJJ7</accession>
<dbReference type="InterPro" id="IPR050863">
    <property type="entry name" value="CenT-Element_Derived"/>
</dbReference>
<dbReference type="GeneID" id="68360433"/>
<proteinExistence type="predicted"/>
<organism evidence="3 4">
    <name type="scientific">Hirsutella rhossiliensis</name>
    <dbReference type="NCBI Taxonomy" id="111463"/>
    <lineage>
        <taxon>Eukaryota</taxon>
        <taxon>Fungi</taxon>
        <taxon>Dikarya</taxon>
        <taxon>Ascomycota</taxon>
        <taxon>Pezizomycotina</taxon>
        <taxon>Sordariomycetes</taxon>
        <taxon>Hypocreomycetidae</taxon>
        <taxon>Hypocreales</taxon>
        <taxon>Ophiocordycipitaceae</taxon>
        <taxon>Hirsutella</taxon>
    </lineage>
</organism>
<dbReference type="Proteomes" id="UP000824596">
    <property type="component" value="Unassembled WGS sequence"/>
</dbReference>
<keyword evidence="3" id="KW-0378">Hydrolase</keyword>
<name>A0A9P8MJJ7_9HYPO</name>
<dbReference type="GO" id="GO:0003677">
    <property type="term" value="F:DNA binding"/>
    <property type="evidence" value="ECO:0007669"/>
    <property type="project" value="TreeGrafter"/>
</dbReference>
<sequence length="382" mass="44041">MSQRRKYAMASLAAADQAARLVIESHDDLEEGRRRQTRGPPPKPVSIREAAHDEDDALVAYVLWLQKSGFPASKHQIEAAALKFIYRRDPYRQPPSNHWYSRWLKDHPELRVTYLKAVERSRKTFEASDVCHVENFFKRLSEIITTYSIGPSEVWNEDECGIRIGSLRDRVHVIVVRTTRHQRPEVSDPGNREFCTLIAAANATGDTIPPWLIFHTFPSESWAAVDAPADVRFARSDTGFSNAEITLDWVHQFNWYEVQGGEAEPRVIPESERIYCLLVIDGFTGHTSLDFIQYCIKFDILIAVFPPHSTHLLQPLDVGVFQPLKHTQQKALRRFVNTGELHFTRLDFLESFWETFTEGFAARYRWRLHKGIPSHLCAGTIW</sequence>
<dbReference type="RefSeq" id="XP_044715037.1">
    <property type="nucleotide sequence ID" value="XM_044869775.1"/>
</dbReference>
<feature type="compositionally biased region" description="Basic and acidic residues" evidence="1">
    <location>
        <begin position="24"/>
        <end position="34"/>
    </location>
</feature>
<evidence type="ECO:0000259" key="2">
    <source>
        <dbReference type="Pfam" id="PF03184"/>
    </source>
</evidence>